<gene>
    <name evidence="2" type="ORF">FQN05_01285</name>
</gene>
<dbReference type="AlphaFoldDB" id="A0A558IY88"/>
<sequence>MRDIRGGLVFFGAMVLAAGLIFFVGLLLNSFKVPGLLAFLLGALLLYFLFLIAKHALFALRINRAWKNGWIDFYPVLLGSLFHDEENARRGKKGNFYATKALVVAPNGESRMLEVSVEGLRLDRMIREGAVMARDRQGIRLDAIRNNGWTFWAVVRGRPLDDGSVEHGLSASQVAAGLDRVRHGWPLDRLDSLPDGP</sequence>
<evidence type="ECO:0000313" key="2">
    <source>
        <dbReference type="EMBL" id="TVU86338.1"/>
    </source>
</evidence>
<accession>A0A558IY88</accession>
<feature type="transmembrane region" description="Helical" evidence="1">
    <location>
        <begin position="34"/>
        <end position="53"/>
    </location>
</feature>
<keyword evidence="1" id="KW-0472">Membrane</keyword>
<comment type="caution">
    <text evidence="2">The sequence shown here is derived from an EMBL/GenBank/DDBJ whole genome shotgun (WGS) entry which is preliminary data.</text>
</comment>
<organism evidence="2 3">
    <name type="scientific">Corynebacterium aurimucosum</name>
    <dbReference type="NCBI Taxonomy" id="169292"/>
    <lineage>
        <taxon>Bacteria</taxon>
        <taxon>Bacillati</taxon>
        <taxon>Actinomycetota</taxon>
        <taxon>Actinomycetes</taxon>
        <taxon>Mycobacteriales</taxon>
        <taxon>Corynebacteriaceae</taxon>
        <taxon>Corynebacterium</taxon>
    </lineage>
</organism>
<proteinExistence type="predicted"/>
<keyword evidence="1" id="KW-1133">Transmembrane helix</keyword>
<evidence type="ECO:0000256" key="1">
    <source>
        <dbReference type="SAM" id="Phobius"/>
    </source>
</evidence>
<protein>
    <submittedName>
        <fullName evidence="2">Uncharacterized protein</fullName>
    </submittedName>
</protein>
<feature type="transmembrane region" description="Helical" evidence="1">
    <location>
        <begin position="7"/>
        <end position="28"/>
    </location>
</feature>
<reference evidence="2 3" key="1">
    <citation type="submission" date="2019-07" db="EMBL/GenBank/DDBJ databases">
        <title>Draft genome of C. aurimucosum strain 15-4290.</title>
        <authorList>
            <person name="Pacheco L.G.C."/>
            <person name="Aguiar E.R.G.R."/>
            <person name="Navas J."/>
            <person name="Santos C.S."/>
            <person name="Rocha D.J.P.G."/>
        </authorList>
    </citation>
    <scope>NUCLEOTIDE SEQUENCE [LARGE SCALE GENOMIC DNA]</scope>
    <source>
        <strain evidence="2 3">15-4290</strain>
    </source>
</reference>
<name>A0A558IY88_9CORY</name>
<keyword evidence="1" id="KW-0812">Transmembrane</keyword>
<dbReference type="EMBL" id="VMTX01000002">
    <property type="protein sequence ID" value="TVU86338.1"/>
    <property type="molecule type" value="Genomic_DNA"/>
</dbReference>
<evidence type="ECO:0000313" key="3">
    <source>
        <dbReference type="Proteomes" id="UP000320648"/>
    </source>
</evidence>
<dbReference type="Proteomes" id="UP000320648">
    <property type="component" value="Unassembled WGS sequence"/>
</dbReference>